<organism evidence="4 5">
    <name type="scientific">Marasmius oreades</name>
    <name type="common">fairy-ring Marasmius</name>
    <dbReference type="NCBI Taxonomy" id="181124"/>
    <lineage>
        <taxon>Eukaryota</taxon>
        <taxon>Fungi</taxon>
        <taxon>Dikarya</taxon>
        <taxon>Basidiomycota</taxon>
        <taxon>Agaricomycotina</taxon>
        <taxon>Agaricomycetes</taxon>
        <taxon>Agaricomycetidae</taxon>
        <taxon>Agaricales</taxon>
        <taxon>Marasmiineae</taxon>
        <taxon>Marasmiaceae</taxon>
        <taxon>Marasmius</taxon>
    </lineage>
</organism>
<feature type="compositionally biased region" description="Polar residues" evidence="1">
    <location>
        <begin position="297"/>
        <end position="307"/>
    </location>
</feature>
<feature type="chain" id="PRO_5040185482" description="Mid2 domain-containing protein" evidence="3">
    <location>
        <begin position="18"/>
        <end position="325"/>
    </location>
</feature>
<feature type="compositionally biased region" description="Polar residues" evidence="1">
    <location>
        <begin position="196"/>
        <end position="214"/>
    </location>
</feature>
<dbReference type="KEGG" id="more:E1B28_009426"/>
<dbReference type="EMBL" id="CM032185">
    <property type="protein sequence ID" value="KAG7093143.1"/>
    <property type="molecule type" value="Genomic_DNA"/>
</dbReference>
<evidence type="ECO:0000313" key="4">
    <source>
        <dbReference type="EMBL" id="KAG7093143.1"/>
    </source>
</evidence>
<proteinExistence type="predicted"/>
<dbReference type="GeneID" id="66078502"/>
<keyword evidence="5" id="KW-1185">Reference proteome</keyword>
<dbReference type="Proteomes" id="UP001049176">
    <property type="component" value="Chromosome 5"/>
</dbReference>
<comment type="caution">
    <text evidence="4">The sequence shown here is derived from an EMBL/GenBank/DDBJ whole genome shotgun (WGS) entry which is preliminary data.</text>
</comment>
<feature type="region of interest" description="Disordered" evidence="1">
    <location>
        <begin position="128"/>
        <end position="159"/>
    </location>
</feature>
<keyword evidence="2" id="KW-1133">Transmembrane helix</keyword>
<evidence type="ECO:0000313" key="5">
    <source>
        <dbReference type="Proteomes" id="UP001049176"/>
    </source>
</evidence>
<dbReference type="RefSeq" id="XP_043009613.1">
    <property type="nucleotide sequence ID" value="XM_043154322.1"/>
</dbReference>
<feature type="signal peptide" evidence="3">
    <location>
        <begin position="1"/>
        <end position="17"/>
    </location>
</feature>
<keyword evidence="2" id="KW-0812">Transmembrane</keyword>
<reference evidence="4" key="1">
    <citation type="journal article" date="2021" name="Genome Biol. Evol.">
        <title>The assembled and annotated genome of the fairy-ring fungus Marasmius oreades.</title>
        <authorList>
            <person name="Hiltunen M."/>
            <person name="Ament-Velasquez S.L."/>
            <person name="Johannesson H."/>
        </authorList>
    </citation>
    <scope>NUCLEOTIDE SEQUENCE</scope>
    <source>
        <strain evidence="4">03SP1</strain>
    </source>
</reference>
<evidence type="ECO:0008006" key="6">
    <source>
        <dbReference type="Google" id="ProtNLM"/>
    </source>
</evidence>
<keyword evidence="2" id="KW-0472">Membrane</keyword>
<protein>
    <recommendedName>
        <fullName evidence="6">Mid2 domain-containing protein</fullName>
    </recommendedName>
</protein>
<evidence type="ECO:0000256" key="3">
    <source>
        <dbReference type="SAM" id="SignalP"/>
    </source>
</evidence>
<feature type="compositionally biased region" description="Low complexity" evidence="1">
    <location>
        <begin position="132"/>
        <end position="148"/>
    </location>
</feature>
<dbReference type="AlphaFoldDB" id="A0A9P7S0Z5"/>
<keyword evidence="3" id="KW-0732">Signal</keyword>
<feature type="region of interest" description="Disordered" evidence="1">
    <location>
        <begin position="196"/>
        <end position="237"/>
    </location>
</feature>
<evidence type="ECO:0000256" key="1">
    <source>
        <dbReference type="SAM" id="MobiDB-lite"/>
    </source>
</evidence>
<accession>A0A9P7S0Z5</accession>
<feature type="region of interest" description="Disordered" evidence="1">
    <location>
        <begin position="263"/>
        <end position="325"/>
    </location>
</feature>
<gene>
    <name evidence="4" type="ORF">E1B28_009426</name>
</gene>
<feature type="transmembrane region" description="Helical" evidence="2">
    <location>
        <begin position="165"/>
        <end position="186"/>
    </location>
</feature>
<name>A0A9P7S0Z5_9AGAR</name>
<sequence length="325" mass="34998">MRLLSLVLALTIETLQPHVSVEALNITFPTPPRAAQGSTFIWTREEHDPQQAWLRKRKLDGTPGVAPWVNDSVALDLTPGGGVDSIVFTREGLYNIGIFDKSDSPKSAPLLQPIAMVQVTVIESLNSTSTGATQTPSQTLSSTSSATAGELRAATPKPHKLSPGAIAGIAVGAAAALMLPIIMLCIRYRRARASSRLTETDPTPFIQTTSSVQGLSKEARTQNSSTPNDPIEGSNQQLAGRPETIQHQDSGWRPPLLISENDHIPIELPPTYGDSTRRARVGQTRNEGRRVDLAGNTGLTESVSSPLEASPLEKVNPNKEYYSRQ</sequence>
<evidence type="ECO:0000256" key="2">
    <source>
        <dbReference type="SAM" id="Phobius"/>
    </source>
</evidence>
<feature type="compositionally biased region" description="Polar residues" evidence="1">
    <location>
        <begin position="221"/>
        <end position="237"/>
    </location>
</feature>
<dbReference type="OrthoDB" id="10558557at2759"/>